<feature type="region of interest" description="Disordered" evidence="1">
    <location>
        <begin position="46"/>
        <end position="81"/>
    </location>
</feature>
<feature type="domain" description="DUF2382" evidence="2">
    <location>
        <begin position="1"/>
        <end position="43"/>
    </location>
</feature>
<evidence type="ECO:0000256" key="1">
    <source>
        <dbReference type="SAM" id="MobiDB-lite"/>
    </source>
</evidence>
<protein>
    <recommendedName>
        <fullName evidence="2">DUF2382 domain-containing protein</fullName>
    </recommendedName>
</protein>
<evidence type="ECO:0000313" key="3">
    <source>
        <dbReference type="EMBL" id="CAA9556917.1"/>
    </source>
</evidence>
<name>A0A6J4UUK3_9BACT</name>
<reference evidence="3" key="1">
    <citation type="submission" date="2020-02" db="EMBL/GenBank/DDBJ databases">
        <authorList>
            <person name="Meier V. D."/>
        </authorList>
    </citation>
    <scope>NUCLEOTIDE SEQUENCE</scope>
    <source>
        <strain evidence="3">AVDCRST_MAG49</strain>
    </source>
</reference>
<evidence type="ECO:0000259" key="2">
    <source>
        <dbReference type="Pfam" id="PF09557"/>
    </source>
</evidence>
<sequence>PVRGEEVELTRTARVAEEVEVSKEAVQRTERVAGTVRREEVRVQEVEGAAAPAPARKTSRRVSVHPRATSLPQLPMPFSFD</sequence>
<dbReference type="EMBL" id="CADCWG010000148">
    <property type="protein sequence ID" value="CAA9556917.1"/>
    <property type="molecule type" value="Genomic_DNA"/>
</dbReference>
<dbReference type="Pfam" id="PF09557">
    <property type="entry name" value="DUF2382"/>
    <property type="match status" value="1"/>
</dbReference>
<feature type="non-terminal residue" evidence="3">
    <location>
        <position position="1"/>
    </location>
</feature>
<proteinExistence type="predicted"/>
<accession>A0A6J4UUK3</accession>
<dbReference type="AlphaFoldDB" id="A0A6J4UUK3"/>
<dbReference type="InterPro" id="IPR019060">
    <property type="entry name" value="DUF2382"/>
</dbReference>
<organism evidence="3">
    <name type="scientific">uncultured Thermomicrobiales bacterium</name>
    <dbReference type="NCBI Taxonomy" id="1645740"/>
    <lineage>
        <taxon>Bacteria</taxon>
        <taxon>Pseudomonadati</taxon>
        <taxon>Thermomicrobiota</taxon>
        <taxon>Thermomicrobia</taxon>
        <taxon>Thermomicrobiales</taxon>
        <taxon>environmental samples</taxon>
    </lineage>
</organism>
<gene>
    <name evidence="3" type="ORF">AVDCRST_MAG49-2144</name>
</gene>